<dbReference type="EMBL" id="CP107941">
    <property type="protein sequence ID" value="WUI83966.1"/>
    <property type="molecule type" value="Genomic_DNA"/>
</dbReference>
<organism evidence="1 2">
    <name type="scientific">Micromonospora zamorensis</name>
    <dbReference type="NCBI Taxonomy" id="709883"/>
    <lineage>
        <taxon>Bacteria</taxon>
        <taxon>Bacillati</taxon>
        <taxon>Actinomycetota</taxon>
        <taxon>Actinomycetes</taxon>
        <taxon>Micromonosporales</taxon>
        <taxon>Micromonosporaceae</taxon>
        <taxon>Micromonospora</taxon>
    </lineage>
</organism>
<name>A0ABZ1PJK8_9ACTN</name>
<dbReference type="Proteomes" id="UP001346877">
    <property type="component" value="Chromosome"/>
</dbReference>
<protein>
    <submittedName>
        <fullName evidence="1">Uncharacterized protein</fullName>
    </submittedName>
</protein>
<dbReference type="RefSeq" id="WP_328373702.1">
    <property type="nucleotide sequence ID" value="NZ_CP107936.1"/>
</dbReference>
<accession>A0ABZ1PJK8</accession>
<keyword evidence="2" id="KW-1185">Reference proteome</keyword>
<sequence>MDTLILLSAASCLIRVPSQNQRRVRIAWSREVSDRVRAAEVRYEAIYDADGVLAAARRWLGPERPHHVNRSKLDGFADLVQTRDVYCCPARTPA</sequence>
<evidence type="ECO:0000313" key="1">
    <source>
        <dbReference type="EMBL" id="WUI83966.1"/>
    </source>
</evidence>
<evidence type="ECO:0000313" key="2">
    <source>
        <dbReference type="Proteomes" id="UP001346877"/>
    </source>
</evidence>
<reference evidence="1 2" key="1">
    <citation type="submission" date="2022-10" db="EMBL/GenBank/DDBJ databases">
        <title>The complete genomes of actinobacterial strains from the NBC collection.</title>
        <authorList>
            <person name="Joergensen T.S."/>
            <person name="Alvarez Arevalo M."/>
            <person name="Sterndorff E.B."/>
            <person name="Faurdal D."/>
            <person name="Vuksanovic O."/>
            <person name="Mourched A.-S."/>
            <person name="Charusanti P."/>
            <person name="Shaw S."/>
            <person name="Blin K."/>
            <person name="Weber T."/>
        </authorList>
    </citation>
    <scope>NUCLEOTIDE SEQUENCE [LARGE SCALE GENOMIC DNA]</scope>
    <source>
        <strain evidence="1 2">NBC_00396</strain>
    </source>
</reference>
<proteinExistence type="predicted"/>
<gene>
    <name evidence="1" type="ORF">OG375_06510</name>
</gene>